<evidence type="ECO:0000259" key="2">
    <source>
        <dbReference type="Pfam" id="PF07944"/>
    </source>
</evidence>
<reference evidence="5 6" key="1">
    <citation type="submission" date="2020-08" db="EMBL/GenBank/DDBJ databases">
        <title>Genome public.</title>
        <authorList>
            <person name="Liu C."/>
            <person name="Sun Q."/>
        </authorList>
    </citation>
    <scope>NUCLEOTIDE SEQUENCE [LARGE SCALE GENOMIC DNA]</scope>
    <source>
        <strain evidence="5 6">M27</strain>
    </source>
</reference>
<dbReference type="PANTHER" id="PTHR43465">
    <property type="entry name" value="DUF1680 DOMAIN PROTEIN (AFU_ORTHOLOGUE AFUA_1G08910)"/>
    <property type="match status" value="1"/>
</dbReference>
<protein>
    <submittedName>
        <fullName evidence="5">Glycoside hydrolase family 127 protein</fullName>
    </submittedName>
</protein>
<accession>A0ABR7C5S4</accession>
<dbReference type="Pfam" id="PF07944">
    <property type="entry name" value="Beta-AFase-like_GH127_cat"/>
    <property type="match status" value="1"/>
</dbReference>
<dbReference type="PROSITE" id="PS51257">
    <property type="entry name" value="PROKAR_LIPOPROTEIN"/>
    <property type="match status" value="1"/>
</dbReference>
<sequence>MKKIKQLVFLPIFALGIFSCNTSQTEIPFQKNEPVDFSKVKIKDSFWLPKINKHAKTTLPACIRQCEIETQRIKNFAIAGGLETGEFKGLVYDDSDLYKMIEGCAYSLMNHPNNGLEEKLDEIIAKIASAQQKDGYLMTYFILNDLNQRWTNMDKHEMYCCGHLIEAAIAYYNATGKKTLLDIAIKYADHIDKTFGEQKKKWVPGHQEIELALVKLYRATKDQRYLHLSHWLLEQRGQNLGDWENKDYYQDLKPVAQLSKINGHAVRAMYMFTGMADLASITEDTTYIQALDRLWDDVVNTKMYITGGIGSSCKNEGFTEDYDLPNAEAYCETCASVGMVFWNQRMNMLKGDGKYIDILEKAMYNGALAGISLSADHFFYVNPLESDGSHHRKAWYGTACCPSQISRFLPSVGNYIYATSSNALWINLYIGSTTTVNINNIPVDISQTTDYPWKGKVTLHVNPSQNQTFTIKLRLPGWCDKYTLAVNGKEYRAKQERGYLLIERSWNANDSITFDMPMPIKVMSADPRVKANIGKRCLQRGPLVYCMEEVDNPLYNKATISPSMDYKATFTPQLLNGIISITATAADSASYQFIPYYAWDNRSPGKMKVWIDYVE</sequence>
<feature type="chain" id="PRO_5046383114" evidence="1">
    <location>
        <begin position="26"/>
        <end position="615"/>
    </location>
</feature>
<dbReference type="Pfam" id="PF20737">
    <property type="entry name" value="Glyco_hydro127C"/>
    <property type="match status" value="1"/>
</dbReference>
<feature type="domain" description="Non-reducing end beta-L-arabinofuranosidase-like GH127 C-terminal" evidence="4">
    <location>
        <begin position="521"/>
        <end position="611"/>
    </location>
</feature>
<dbReference type="Proteomes" id="UP000600600">
    <property type="component" value="Unassembled WGS sequence"/>
</dbReference>
<keyword evidence="5" id="KW-0378">Hydrolase</keyword>
<dbReference type="InterPro" id="IPR012878">
    <property type="entry name" value="Beta-AFase-like_GH127_cat"/>
</dbReference>
<dbReference type="InterPro" id="IPR008928">
    <property type="entry name" value="6-hairpin_glycosidase_sf"/>
</dbReference>
<gene>
    <name evidence="5" type="ORF">H8S67_00500</name>
</gene>
<evidence type="ECO:0000313" key="5">
    <source>
        <dbReference type="EMBL" id="MBC5603160.1"/>
    </source>
</evidence>
<evidence type="ECO:0000256" key="1">
    <source>
        <dbReference type="SAM" id="SignalP"/>
    </source>
</evidence>
<dbReference type="Pfam" id="PF20736">
    <property type="entry name" value="Glyco_hydro127M"/>
    <property type="match status" value="1"/>
</dbReference>
<dbReference type="GO" id="GO:0016787">
    <property type="term" value="F:hydrolase activity"/>
    <property type="evidence" value="ECO:0007669"/>
    <property type="project" value="UniProtKB-KW"/>
</dbReference>
<keyword evidence="6" id="KW-1185">Reference proteome</keyword>
<name>A0ABR7C5S4_9BACE</name>
<feature type="domain" description="Non-reducing end beta-L-arabinofuranosidase-like GH127 catalytic" evidence="2">
    <location>
        <begin position="39"/>
        <end position="413"/>
    </location>
</feature>
<feature type="domain" description="Non-reducing end beta-L-arabinofuranosidase-like GH127 middle" evidence="3">
    <location>
        <begin position="424"/>
        <end position="518"/>
    </location>
</feature>
<dbReference type="EMBL" id="JACOOE010000001">
    <property type="protein sequence ID" value="MBC5603160.1"/>
    <property type="molecule type" value="Genomic_DNA"/>
</dbReference>
<feature type="signal peptide" evidence="1">
    <location>
        <begin position="1"/>
        <end position="25"/>
    </location>
</feature>
<dbReference type="PANTHER" id="PTHR43465:SF2">
    <property type="entry name" value="DUF1680 DOMAIN PROTEIN (AFU_ORTHOLOGUE AFUA_1G08910)"/>
    <property type="match status" value="1"/>
</dbReference>
<dbReference type="InterPro" id="IPR049049">
    <property type="entry name" value="Beta-AFase-like_GH127_C"/>
</dbReference>
<proteinExistence type="predicted"/>
<evidence type="ECO:0000259" key="4">
    <source>
        <dbReference type="Pfam" id="PF20737"/>
    </source>
</evidence>
<evidence type="ECO:0000313" key="6">
    <source>
        <dbReference type="Proteomes" id="UP000600600"/>
    </source>
</evidence>
<keyword evidence="1" id="KW-0732">Signal</keyword>
<dbReference type="InterPro" id="IPR049174">
    <property type="entry name" value="Beta-AFase-like"/>
</dbReference>
<comment type="caution">
    <text evidence="5">The sequence shown here is derived from an EMBL/GenBank/DDBJ whole genome shotgun (WGS) entry which is preliminary data.</text>
</comment>
<evidence type="ECO:0000259" key="3">
    <source>
        <dbReference type="Pfam" id="PF20736"/>
    </source>
</evidence>
<dbReference type="InterPro" id="IPR049046">
    <property type="entry name" value="Beta-AFase-like_GH127_middle"/>
</dbReference>
<dbReference type="SUPFAM" id="SSF48208">
    <property type="entry name" value="Six-hairpin glycosidases"/>
    <property type="match status" value="1"/>
</dbReference>
<organism evidence="5 6">
    <name type="scientific">Bacteroides difficilis</name>
    <dbReference type="NCBI Taxonomy" id="2763021"/>
    <lineage>
        <taxon>Bacteria</taxon>
        <taxon>Pseudomonadati</taxon>
        <taxon>Bacteroidota</taxon>
        <taxon>Bacteroidia</taxon>
        <taxon>Bacteroidales</taxon>
        <taxon>Bacteroidaceae</taxon>
        <taxon>Bacteroides</taxon>
    </lineage>
</organism>